<gene>
    <name evidence="1" type="ORF">PHJA_001726300</name>
    <name evidence="2" type="ORF">PHJA_003011200</name>
</gene>
<dbReference type="OrthoDB" id="653734at2759"/>
<dbReference type="Proteomes" id="UP000653305">
    <property type="component" value="Unassembled WGS sequence"/>
</dbReference>
<dbReference type="EMBL" id="BMAC01008261">
    <property type="protein sequence ID" value="GFQ08672.1"/>
    <property type="molecule type" value="Genomic_DNA"/>
</dbReference>
<keyword evidence="3" id="KW-1185">Reference proteome</keyword>
<name>A0A830CN84_9LAMI</name>
<protein>
    <recommendedName>
        <fullName evidence="4">Bifunctional inhibitor/plant lipid transfer protein/seed storage helical domain-containing protein</fullName>
    </recommendedName>
</protein>
<reference evidence="1" key="1">
    <citation type="submission" date="2020-07" db="EMBL/GenBank/DDBJ databases">
        <title>Ethylene signaling mediates host invasion by parasitic plants.</title>
        <authorList>
            <person name="Yoshida S."/>
        </authorList>
    </citation>
    <scope>NUCLEOTIDE SEQUENCE</scope>
    <source>
        <strain evidence="1">Okayama</strain>
    </source>
</reference>
<comment type="caution">
    <text evidence="1">The sequence shown here is derived from an EMBL/GenBank/DDBJ whole genome shotgun (WGS) entry which is preliminary data.</text>
</comment>
<evidence type="ECO:0008006" key="4">
    <source>
        <dbReference type="Google" id="ProtNLM"/>
    </source>
</evidence>
<organism evidence="1 3">
    <name type="scientific">Phtheirospermum japonicum</name>
    <dbReference type="NCBI Taxonomy" id="374723"/>
    <lineage>
        <taxon>Eukaryota</taxon>
        <taxon>Viridiplantae</taxon>
        <taxon>Streptophyta</taxon>
        <taxon>Embryophyta</taxon>
        <taxon>Tracheophyta</taxon>
        <taxon>Spermatophyta</taxon>
        <taxon>Magnoliopsida</taxon>
        <taxon>eudicotyledons</taxon>
        <taxon>Gunneridae</taxon>
        <taxon>Pentapetalae</taxon>
        <taxon>asterids</taxon>
        <taxon>lamiids</taxon>
        <taxon>Lamiales</taxon>
        <taxon>Orobanchaceae</taxon>
        <taxon>Orobanchaceae incertae sedis</taxon>
        <taxon>Phtheirospermum</taxon>
    </lineage>
</organism>
<accession>A0A830CN84</accession>
<evidence type="ECO:0000313" key="3">
    <source>
        <dbReference type="Proteomes" id="UP000653305"/>
    </source>
</evidence>
<proteinExistence type="predicted"/>
<evidence type="ECO:0000313" key="1">
    <source>
        <dbReference type="EMBL" id="GFP95821.1"/>
    </source>
</evidence>
<dbReference type="EMBL" id="BMAC01000406">
    <property type="protein sequence ID" value="GFP95821.1"/>
    <property type="molecule type" value="Genomic_DNA"/>
</dbReference>
<evidence type="ECO:0000313" key="2">
    <source>
        <dbReference type="EMBL" id="GFQ08672.1"/>
    </source>
</evidence>
<sequence length="122" mass="13746">MMISHTRYIVLVTILTLGVTTMSINTELGQRHELSVIKRPRCLGIVNFIVYCAASISAYYPGIGFHGPSERCCKYARKADILYFCKKYLNTRIYSSYSVVMVASYCGKRLPKGTTCGSKSYF</sequence>
<dbReference type="AlphaFoldDB" id="A0A830CN84"/>